<evidence type="ECO:0000313" key="2">
    <source>
        <dbReference type="EMBL" id="KAH8489555.1"/>
    </source>
</evidence>
<dbReference type="PANTHER" id="PTHR33982:SF5">
    <property type="entry name" value="OUTER ENVELOPE MEMBRANE PROTEIN 7"/>
    <property type="match status" value="1"/>
</dbReference>
<dbReference type="Proteomes" id="UP000807159">
    <property type="component" value="Chromosome 14"/>
</dbReference>
<feature type="region of interest" description="Disordered" evidence="1">
    <location>
        <begin position="127"/>
        <end position="149"/>
    </location>
</feature>
<reference evidence="2" key="1">
    <citation type="journal article" date="2021" name="J. Hered.">
        <title>Genome Assembly of Salicaceae Populus deltoides (Eastern Cottonwood) I-69 Based on Nanopore Sequencing and Hi-C Technologies.</title>
        <authorList>
            <person name="Bai S."/>
            <person name="Wu H."/>
            <person name="Zhang J."/>
            <person name="Pan Z."/>
            <person name="Zhao W."/>
            <person name="Li Z."/>
            <person name="Tong C."/>
        </authorList>
    </citation>
    <scope>NUCLEOTIDE SEQUENCE</scope>
    <source>
        <tissue evidence="2">Leaf</tissue>
    </source>
</reference>
<dbReference type="GO" id="GO:0009707">
    <property type="term" value="C:chloroplast outer membrane"/>
    <property type="evidence" value="ECO:0007669"/>
    <property type="project" value="TreeGrafter"/>
</dbReference>
<dbReference type="PANTHER" id="PTHR33982">
    <property type="entry name" value="OUTER ENVELOPE MEMBRANE PROTEIN 7-RELATED"/>
    <property type="match status" value="1"/>
</dbReference>
<feature type="compositionally biased region" description="Basic and acidic residues" evidence="1">
    <location>
        <begin position="127"/>
        <end position="138"/>
    </location>
</feature>
<gene>
    <name evidence="2" type="ORF">H0E87_024972</name>
</gene>
<evidence type="ECO:0000256" key="1">
    <source>
        <dbReference type="SAM" id="MobiDB-lite"/>
    </source>
</evidence>
<proteinExistence type="predicted"/>
<dbReference type="EMBL" id="JACEGQ020000014">
    <property type="protein sequence ID" value="KAH8489555.1"/>
    <property type="molecule type" value="Genomic_DNA"/>
</dbReference>
<keyword evidence="3" id="KW-1185">Reference proteome</keyword>
<sequence length="163" mass="18217">MPELTGQSLMFGHHEAQASCDVNRFVSGSMFSLGSDSLGHGCVMAHGCDASTYRNGQFIYPRDKEDFSFSWRARLVLLAIIKGKAMDEISGKLKLETNFTVVVFEALAFGWQAIERAFKPFLDKAHSTMDKSDPARDPDGDDDFADRKERGSLSDFFSLMRTQ</sequence>
<comment type="caution">
    <text evidence="2">The sequence shown here is derived from an EMBL/GenBank/DDBJ whole genome shotgun (WGS) entry which is preliminary data.</text>
</comment>
<organism evidence="2 3">
    <name type="scientific">Populus deltoides</name>
    <name type="common">Eastern poplar</name>
    <name type="synonym">Eastern cottonwood</name>
    <dbReference type="NCBI Taxonomy" id="3696"/>
    <lineage>
        <taxon>Eukaryota</taxon>
        <taxon>Viridiplantae</taxon>
        <taxon>Streptophyta</taxon>
        <taxon>Embryophyta</taxon>
        <taxon>Tracheophyta</taxon>
        <taxon>Spermatophyta</taxon>
        <taxon>Magnoliopsida</taxon>
        <taxon>eudicotyledons</taxon>
        <taxon>Gunneridae</taxon>
        <taxon>Pentapetalae</taxon>
        <taxon>rosids</taxon>
        <taxon>fabids</taxon>
        <taxon>Malpighiales</taxon>
        <taxon>Salicaceae</taxon>
        <taxon>Saliceae</taxon>
        <taxon>Populus</taxon>
    </lineage>
</organism>
<name>A0A8T2X7G9_POPDE</name>
<evidence type="ECO:0000313" key="3">
    <source>
        <dbReference type="Proteomes" id="UP000807159"/>
    </source>
</evidence>
<dbReference type="InterPro" id="IPR038944">
    <property type="entry name" value="OEP7-like"/>
</dbReference>
<accession>A0A8T2X7G9</accession>
<protein>
    <submittedName>
        <fullName evidence="2">Uncharacterized protein</fullName>
    </submittedName>
</protein>
<dbReference type="AlphaFoldDB" id="A0A8T2X7G9"/>